<keyword evidence="3" id="KW-1185">Reference proteome</keyword>
<evidence type="ECO:0000313" key="3">
    <source>
        <dbReference type="Proteomes" id="UP000030645"/>
    </source>
</evidence>
<organism evidence="2 3">
    <name type="scientific">Morus notabilis</name>
    <dbReference type="NCBI Taxonomy" id="981085"/>
    <lineage>
        <taxon>Eukaryota</taxon>
        <taxon>Viridiplantae</taxon>
        <taxon>Streptophyta</taxon>
        <taxon>Embryophyta</taxon>
        <taxon>Tracheophyta</taxon>
        <taxon>Spermatophyta</taxon>
        <taxon>Magnoliopsida</taxon>
        <taxon>eudicotyledons</taxon>
        <taxon>Gunneridae</taxon>
        <taxon>Pentapetalae</taxon>
        <taxon>rosids</taxon>
        <taxon>fabids</taxon>
        <taxon>Rosales</taxon>
        <taxon>Moraceae</taxon>
        <taxon>Moreae</taxon>
        <taxon>Morus</taxon>
    </lineage>
</organism>
<dbReference type="Proteomes" id="UP000030645">
    <property type="component" value="Unassembled WGS sequence"/>
</dbReference>
<evidence type="ECO:0008006" key="4">
    <source>
        <dbReference type="Google" id="ProtNLM"/>
    </source>
</evidence>
<dbReference type="AlphaFoldDB" id="W9RBF9"/>
<dbReference type="EMBL" id="KE344827">
    <property type="protein sequence ID" value="EXB80862.1"/>
    <property type="molecule type" value="Genomic_DNA"/>
</dbReference>
<protein>
    <recommendedName>
        <fullName evidence="4">Secreted protein</fullName>
    </recommendedName>
</protein>
<feature type="signal peptide" evidence="1">
    <location>
        <begin position="1"/>
        <end position="16"/>
    </location>
</feature>
<feature type="chain" id="PRO_5004929393" description="Secreted protein" evidence="1">
    <location>
        <begin position="17"/>
        <end position="72"/>
    </location>
</feature>
<proteinExistence type="predicted"/>
<keyword evidence="1" id="KW-0732">Signal</keyword>
<evidence type="ECO:0000313" key="2">
    <source>
        <dbReference type="EMBL" id="EXB80862.1"/>
    </source>
</evidence>
<reference evidence="3" key="1">
    <citation type="submission" date="2013-01" db="EMBL/GenBank/DDBJ databases">
        <title>Draft Genome Sequence of a Mulberry Tree, Morus notabilis C.K. Schneid.</title>
        <authorList>
            <person name="He N."/>
            <person name="Zhao S."/>
        </authorList>
    </citation>
    <scope>NUCLEOTIDE SEQUENCE</scope>
</reference>
<accession>W9RBF9</accession>
<evidence type="ECO:0000256" key="1">
    <source>
        <dbReference type="SAM" id="SignalP"/>
    </source>
</evidence>
<sequence>MAISLVLAFLSPPVNVAQRRHQSSSSTAVIMHSLPLLSSFVHRVQCRDEGPSFRRRFNYCVASFFFSTAIQP</sequence>
<gene>
    <name evidence="2" type="ORF">L484_020121</name>
</gene>
<name>W9RBF9_9ROSA</name>